<dbReference type="InterPro" id="IPR029058">
    <property type="entry name" value="AB_hydrolase_fold"/>
</dbReference>
<protein>
    <recommendedName>
        <fullName evidence="1">AB hydrolase-1 domain-containing protein</fullName>
    </recommendedName>
</protein>
<evidence type="ECO:0000313" key="3">
    <source>
        <dbReference type="Proteomes" id="UP000243515"/>
    </source>
</evidence>
<dbReference type="EMBL" id="NPHW01004985">
    <property type="protein sequence ID" value="OXV07238.1"/>
    <property type="molecule type" value="Genomic_DNA"/>
</dbReference>
<dbReference type="PANTHER" id="PTHR43798:SF33">
    <property type="entry name" value="HYDROLASE, PUTATIVE (AFU_ORTHOLOGUE AFUA_2G14860)-RELATED"/>
    <property type="match status" value="1"/>
</dbReference>
<reference evidence="2 3" key="1">
    <citation type="journal article" date="2015" name="Environ. Microbiol.">
        <title>Metagenome sequence of Elaphomyces granulatus from sporocarp tissue reveals Ascomycota ectomycorrhizal fingerprints of genome expansion and a Proteobacteria-rich microbiome.</title>
        <authorList>
            <person name="Quandt C.A."/>
            <person name="Kohler A."/>
            <person name="Hesse C.N."/>
            <person name="Sharpton T.J."/>
            <person name="Martin F."/>
            <person name="Spatafora J.W."/>
        </authorList>
    </citation>
    <scope>NUCLEOTIDE SEQUENCE [LARGE SCALE GENOMIC DNA]</scope>
    <source>
        <strain evidence="2 3">OSC145934</strain>
    </source>
</reference>
<accession>A0A232LT94</accession>
<name>A0A232LT94_9EURO</name>
<dbReference type="Pfam" id="PF12697">
    <property type="entry name" value="Abhydrolase_6"/>
    <property type="match status" value="1"/>
</dbReference>
<comment type="caution">
    <text evidence="2">The sequence shown here is derived from an EMBL/GenBank/DDBJ whole genome shotgun (WGS) entry which is preliminary data.</text>
</comment>
<evidence type="ECO:0000259" key="1">
    <source>
        <dbReference type="Pfam" id="PF12697"/>
    </source>
</evidence>
<dbReference type="GO" id="GO:0016020">
    <property type="term" value="C:membrane"/>
    <property type="evidence" value="ECO:0007669"/>
    <property type="project" value="TreeGrafter"/>
</dbReference>
<evidence type="ECO:0000313" key="2">
    <source>
        <dbReference type="EMBL" id="OXV07238.1"/>
    </source>
</evidence>
<dbReference type="InterPro" id="IPR050266">
    <property type="entry name" value="AB_hydrolase_sf"/>
</dbReference>
<proteinExistence type="predicted"/>
<dbReference type="PRINTS" id="PR00111">
    <property type="entry name" value="ABHYDROLASE"/>
</dbReference>
<feature type="domain" description="AB hydrolase-1" evidence="1">
    <location>
        <begin position="25"/>
        <end position="287"/>
    </location>
</feature>
<keyword evidence="3" id="KW-1185">Reference proteome</keyword>
<dbReference type="SUPFAM" id="SSF53474">
    <property type="entry name" value="alpha/beta-Hydrolases"/>
    <property type="match status" value="1"/>
</dbReference>
<dbReference type="Gene3D" id="3.40.50.1820">
    <property type="entry name" value="alpha/beta hydrolase"/>
    <property type="match status" value="1"/>
</dbReference>
<dbReference type="AlphaFoldDB" id="A0A232LT94"/>
<organism evidence="2 3">
    <name type="scientific">Elaphomyces granulatus</name>
    <dbReference type="NCBI Taxonomy" id="519963"/>
    <lineage>
        <taxon>Eukaryota</taxon>
        <taxon>Fungi</taxon>
        <taxon>Dikarya</taxon>
        <taxon>Ascomycota</taxon>
        <taxon>Pezizomycotina</taxon>
        <taxon>Eurotiomycetes</taxon>
        <taxon>Eurotiomycetidae</taxon>
        <taxon>Eurotiales</taxon>
        <taxon>Elaphomycetaceae</taxon>
        <taxon>Elaphomyces</taxon>
    </lineage>
</organism>
<dbReference type="InterPro" id="IPR000073">
    <property type="entry name" value="AB_hydrolase_1"/>
</dbReference>
<gene>
    <name evidence="2" type="ORF">Egran_04998</name>
</gene>
<sequence>MVSIGTHRLFISVSGVHATPGDPMVIFLAGSGDVASSYRAVERLVSAFARVLLYDRSGLGRSEDGPHRPTPITAATELHQLLERARIVPPLLLVGHSYGGIIAREYLHLYPDEVAGMVLSEASTERQSDYFKIPDVNINAVLGNLNFAQVTGLREDAKLSRGEWRVRAADIARGRATWEAEAAAYVEICKALGEKEQYQKRAMGEKPLSVIRCNSARDYQRIYEKGVEARNGTEEQREAFRQLLNRWDEVDREMKEEQLQLSSRSRLIHVPECGHHVHVVRPDVVAEEIRWVRDRTVERRDSESMEKL</sequence>
<dbReference type="PANTHER" id="PTHR43798">
    <property type="entry name" value="MONOACYLGLYCEROL LIPASE"/>
    <property type="match status" value="1"/>
</dbReference>
<dbReference type="Proteomes" id="UP000243515">
    <property type="component" value="Unassembled WGS sequence"/>
</dbReference>
<dbReference type="OrthoDB" id="294702at2759"/>